<evidence type="ECO:0000313" key="3">
    <source>
        <dbReference type="Proteomes" id="UP000192980"/>
    </source>
</evidence>
<protein>
    <submittedName>
        <fullName evidence="2">Phosphate-selective porin O and P</fullName>
    </submittedName>
</protein>
<organism evidence="2 3">
    <name type="scientific">Sphingobacterium psychroaquaticum</name>
    <dbReference type="NCBI Taxonomy" id="561061"/>
    <lineage>
        <taxon>Bacteria</taxon>
        <taxon>Pseudomonadati</taxon>
        <taxon>Bacteroidota</taxon>
        <taxon>Sphingobacteriia</taxon>
        <taxon>Sphingobacteriales</taxon>
        <taxon>Sphingobacteriaceae</taxon>
        <taxon>Sphingobacterium</taxon>
    </lineage>
</organism>
<dbReference type="STRING" id="561061.SAMN05660862_2613"/>
<sequence length="464" mass="52313">MSKIIAFLFIVFCSVPAFAVGSLRHCEKERRGNLLVGHEPQARASEKESKAFLAGSLHHHAEERRGNLLGEAQIAGASFQLVSLDKATDIHDASPLDTIHTVPTKAEPTKAELFNLDVLFRAALNADNLNQESARTRMNLDDIRLLLHGRYNEDLSYKVRFRLNRSFAPIALDNSSAALDYAYIDYKFGKHRNWSMTLGKQSAMVGSYEFENNPIYELIFTDYINHVVNLFVVGGKLSYAINPNQSFHVQLYNTVNNTLENHIQNNGFSKGDLKQAKVPMGAYFTWVGAFADRKIHTKWSYNIAQFAQGHTNHGIALANKYQTAKQMVYLDLNYTKQGVDHALLASQAINDFYAYTGGDRQLAQNVVYKSAIARYDQFITTKWELALKGGIESATHGDDETVGKNFRTNYTYFAAIQHKPFKKQDLRFYLGYIGNTVSYADRLAIGDKKFNRLALGGYFTIPVL</sequence>
<dbReference type="EMBL" id="FXAU01000004">
    <property type="protein sequence ID" value="SMG36375.1"/>
    <property type="molecule type" value="Genomic_DNA"/>
</dbReference>
<feature type="signal peptide" evidence="1">
    <location>
        <begin position="1"/>
        <end position="19"/>
    </location>
</feature>
<proteinExistence type="predicted"/>
<dbReference type="Proteomes" id="UP000192980">
    <property type="component" value="Unassembled WGS sequence"/>
</dbReference>
<dbReference type="OrthoDB" id="846879at2"/>
<dbReference type="InterPro" id="IPR010870">
    <property type="entry name" value="Porin_O/P"/>
</dbReference>
<accession>A0A1X7K7R9</accession>
<dbReference type="AlphaFoldDB" id="A0A1X7K7R9"/>
<evidence type="ECO:0000313" key="2">
    <source>
        <dbReference type="EMBL" id="SMG36375.1"/>
    </source>
</evidence>
<keyword evidence="1" id="KW-0732">Signal</keyword>
<feature type="chain" id="PRO_5012530344" evidence="1">
    <location>
        <begin position="20"/>
        <end position="464"/>
    </location>
</feature>
<dbReference type="RefSeq" id="WP_085473340.1">
    <property type="nucleotide sequence ID" value="NZ_FXAU01000004.1"/>
</dbReference>
<name>A0A1X7K7R9_9SPHI</name>
<gene>
    <name evidence="2" type="ORF">SAMN05660862_2613</name>
</gene>
<keyword evidence="3" id="KW-1185">Reference proteome</keyword>
<reference evidence="2 3" key="1">
    <citation type="submission" date="2017-04" db="EMBL/GenBank/DDBJ databases">
        <authorList>
            <person name="Afonso C.L."/>
            <person name="Miller P.J."/>
            <person name="Scott M.A."/>
            <person name="Spackman E."/>
            <person name="Goraichik I."/>
            <person name="Dimitrov K.M."/>
            <person name="Suarez D.L."/>
            <person name="Swayne D.E."/>
        </authorList>
    </citation>
    <scope>NUCLEOTIDE SEQUENCE [LARGE SCALE GENOMIC DNA]</scope>
    <source>
        <strain evidence="2 3">DSM 22418</strain>
    </source>
</reference>
<dbReference type="Pfam" id="PF07396">
    <property type="entry name" value="Porin_O_P"/>
    <property type="match status" value="1"/>
</dbReference>
<evidence type="ECO:0000256" key="1">
    <source>
        <dbReference type="SAM" id="SignalP"/>
    </source>
</evidence>